<feature type="region of interest" description="Disordered" evidence="1">
    <location>
        <begin position="133"/>
        <end position="152"/>
    </location>
</feature>
<keyword evidence="3" id="KW-1185">Reference proteome</keyword>
<reference evidence="2" key="1">
    <citation type="submission" date="2020-03" db="EMBL/GenBank/DDBJ databases">
        <authorList>
            <person name="Weist P."/>
        </authorList>
    </citation>
    <scope>NUCLEOTIDE SEQUENCE</scope>
</reference>
<accession>A0A9N7UK23</accession>
<evidence type="ECO:0000313" key="3">
    <source>
        <dbReference type="Proteomes" id="UP001153269"/>
    </source>
</evidence>
<dbReference type="AlphaFoldDB" id="A0A9N7UK23"/>
<dbReference type="PROSITE" id="PS51257">
    <property type="entry name" value="PROKAR_LIPOPROTEIN"/>
    <property type="match status" value="1"/>
</dbReference>
<proteinExistence type="predicted"/>
<evidence type="ECO:0000313" key="2">
    <source>
        <dbReference type="EMBL" id="CAB1433643.1"/>
    </source>
</evidence>
<feature type="region of interest" description="Disordered" evidence="1">
    <location>
        <begin position="178"/>
        <end position="208"/>
    </location>
</feature>
<name>A0A9N7UK23_PLEPL</name>
<evidence type="ECO:0000256" key="1">
    <source>
        <dbReference type="SAM" id="MobiDB-lite"/>
    </source>
</evidence>
<organism evidence="2 3">
    <name type="scientific">Pleuronectes platessa</name>
    <name type="common">European plaice</name>
    <dbReference type="NCBI Taxonomy" id="8262"/>
    <lineage>
        <taxon>Eukaryota</taxon>
        <taxon>Metazoa</taxon>
        <taxon>Chordata</taxon>
        <taxon>Craniata</taxon>
        <taxon>Vertebrata</taxon>
        <taxon>Euteleostomi</taxon>
        <taxon>Actinopterygii</taxon>
        <taxon>Neopterygii</taxon>
        <taxon>Teleostei</taxon>
        <taxon>Neoteleostei</taxon>
        <taxon>Acanthomorphata</taxon>
        <taxon>Carangaria</taxon>
        <taxon>Pleuronectiformes</taxon>
        <taxon>Pleuronectoidei</taxon>
        <taxon>Pleuronectidae</taxon>
        <taxon>Pleuronectes</taxon>
    </lineage>
</organism>
<feature type="region of interest" description="Disordered" evidence="1">
    <location>
        <begin position="1"/>
        <end position="62"/>
    </location>
</feature>
<sequence length="208" mass="22202">MPGHRRLTLSSARLIGPSSSSSQACSGRHADDEEGNSSTLSPPPPASRSGKKLNPKFDPREWGRQCVNGSRLSVSIIKGLCFGLDQSLGSLCATGSSQTKVIVHLLCPCTSTSGLRGAPVKDTNFEMERKHTQHDVHPRPFGGQSPPPPFTPRLPPRADVVLPGSCPRGERQACLMCDETESSEPLRGSGSKGGRWGEEGYRQKMGVG</sequence>
<gene>
    <name evidence="2" type="ORF">PLEPLA_LOCUS21734</name>
</gene>
<protein>
    <submittedName>
        <fullName evidence="2">Uncharacterized protein</fullName>
    </submittedName>
</protein>
<dbReference type="Proteomes" id="UP001153269">
    <property type="component" value="Unassembled WGS sequence"/>
</dbReference>
<comment type="caution">
    <text evidence="2">The sequence shown here is derived from an EMBL/GenBank/DDBJ whole genome shotgun (WGS) entry which is preliminary data.</text>
</comment>
<dbReference type="EMBL" id="CADEAL010001580">
    <property type="protein sequence ID" value="CAB1433643.1"/>
    <property type="molecule type" value="Genomic_DNA"/>
</dbReference>